<evidence type="ECO:0000256" key="1">
    <source>
        <dbReference type="SAM" id="MobiDB-lite"/>
    </source>
</evidence>
<feature type="region of interest" description="Disordered" evidence="1">
    <location>
        <begin position="1"/>
        <end position="111"/>
    </location>
</feature>
<dbReference type="AlphaFoldDB" id="A0A0U4YXS3"/>
<keyword evidence="3" id="KW-1185">Reference proteome</keyword>
<dbReference type="Proteomes" id="UP000054771">
    <property type="component" value="Unassembled WGS sequence"/>
</dbReference>
<name>A0A0U4YXS3_ASPCI</name>
<gene>
    <name evidence="2" type="ORF">ASPCAL01485</name>
</gene>
<protein>
    <submittedName>
        <fullName evidence="2">Uncharacterized protein</fullName>
    </submittedName>
</protein>
<feature type="region of interest" description="Disordered" evidence="1">
    <location>
        <begin position="168"/>
        <end position="187"/>
    </location>
</feature>
<dbReference type="STRING" id="454130.A0A0U4YXS3"/>
<dbReference type="OMA" id="SEYFPLT"/>
<organism evidence="2 3">
    <name type="scientific">Aspergillus calidoustus</name>
    <dbReference type="NCBI Taxonomy" id="454130"/>
    <lineage>
        <taxon>Eukaryota</taxon>
        <taxon>Fungi</taxon>
        <taxon>Dikarya</taxon>
        <taxon>Ascomycota</taxon>
        <taxon>Pezizomycotina</taxon>
        <taxon>Eurotiomycetes</taxon>
        <taxon>Eurotiomycetidae</taxon>
        <taxon>Eurotiales</taxon>
        <taxon>Aspergillaceae</taxon>
        <taxon>Aspergillus</taxon>
        <taxon>Aspergillus subgen. Nidulantes</taxon>
    </lineage>
</organism>
<dbReference type="EMBL" id="CDMC01000001">
    <property type="protein sequence ID" value="CEL01909.1"/>
    <property type="molecule type" value="Genomic_DNA"/>
</dbReference>
<evidence type="ECO:0000313" key="3">
    <source>
        <dbReference type="Proteomes" id="UP000054771"/>
    </source>
</evidence>
<accession>A0A0U4YXS3</accession>
<feature type="compositionally biased region" description="Basic and acidic residues" evidence="1">
    <location>
        <begin position="15"/>
        <end position="33"/>
    </location>
</feature>
<sequence>MPNKFKRKKAHKAKERISNTEEKPGRSEVDKSAADITKGVESSLHIEDTKPVDDSPQQKPVDELAQSPEQQHLAVTDSPREGSFRKRIRALTGGSTKSTNRESWESRSSTSMSSRWLAPFREASMSLSPRKVSGSPPGVMRYIRAPHDYMIIDLDYLEDQIMNNGLNSGLAGSGEGENEQSDGEPLAEPKKCASLAELVRWFSSFDKNHVLTQTKILYVRRATGTEIKSINLLDPKVRRRQGDARAWNHRNLRCIRCPGPCPVCKVACCLREEARAKVHDGSLEGEDLEKVKRLIEIIEFLGPHAKDADTYSQCSPPDGCGRRVCPDCCGVCPNKICRDIQCVVSLFPHMFNAA</sequence>
<reference evidence="3" key="1">
    <citation type="journal article" date="2016" name="Genome Announc.">
        <title>Draft genome sequences of fungus Aspergillus calidoustus.</title>
        <authorList>
            <person name="Horn F."/>
            <person name="Linde J."/>
            <person name="Mattern D.J."/>
            <person name="Walther G."/>
            <person name="Guthke R."/>
            <person name="Scherlach K."/>
            <person name="Martin K."/>
            <person name="Brakhage A.A."/>
            <person name="Petzke L."/>
            <person name="Valiante V."/>
        </authorList>
    </citation>
    <scope>NUCLEOTIDE SEQUENCE [LARGE SCALE GENOMIC DNA]</scope>
    <source>
        <strain evidence="3">SF006504</strain>
    </source>
</reference>
<feature type="compositionally biased region" description="Basic residues" evidence="1">
    <location>
        <begin position="1"/>
        <end position="14"/>
    </location>
</feature>
<feature type="compositionally biased region" description="Basic and acidic residues" evidence="1">
    <location>
        <begin position="44"/>
        <end position="53"/>
    </location>
</feature>
<dbReference type="OrthoDB" id="1727108at2759"/>
<evidence type="ECO:0000313" key="2">
    <source>
        <dbReference type="EMBL" id="CEL01909.1"/>
    </source>
</evidence>
<proteinExistence type="predicted"/>